<gene>
    <name evidence="1" type="ORF">HF521_014910</name>
</gene>
<dbReference type="Proteomes" id="UP000606274">
    <property type="component" value="Unassembled WGS sequence"/>
</dbReference>
<name>A0A8T0A9M7_SILME</name>
<accession>A0A8T0A9M7</accession>
<dbReference type="Gene3D" id="3.40.430.10">
    <property type="entry name" value="Dihydrofolate Reductase, subunit A"/>
    <property type="match status" value="1"/>
</dbReference>
<protein>
    <submittedName>
        <fullName evidence="1">Uncharacterized protein</fullName>
    </submittedName>
</protein>
<dbReference type="SUPFAM" id="SSF53597">
    <property type="entry name" value="Dihydrofolate reductase-like"/>
    <property type="match status" value="1"/>
</dbReference>
<comment type="caution">
    <text evidence="1">The sequence shown here is derived from an EMBL/GenBank/DDBJ whole genome shotgun (WGS) entry which is preliminary data.</text>
</comment>
<evidence type="ECO:0000313" key="2">
    <source>
        <dbReference type="Proteomes" id="UP000606274"/>
    </source>
</evidence>
<proteinExistence type="predicted"/>
<organism evidence="1 2">
    <name type="scientific">Silurus meridionalis</name>
    <name type="common">Southern catfish</name>
    <name type="synonym">Silurus soldatovi meridionalis</name>
    <dbReference type="NCBI Taxonomy" id="175797"/>
    <lineage>
        <taxon>Eukaryota</taxon>
        <taxon>Metazoa</taxon>
        <taxon>Chordata</taxon>
        <taxon>Craniata</taxon>
        <taxon>Vertebrata</taxon>
        <taxon>Euteleostomi</taxon>
        <taxon>Actinopterygii</taxon>
        <taxon>Neopterygii</taxon>
        <taxon>Teleostei</taxon>
        <taxon>Ostariophysi</taxon>
        <taxon>Siluriformes</taxon>
        <taxon>Siluridae</taxon>
        <taxon>Silurus</taxon>
    </lineage>
</organism>
<evidence type="ECO:0000313" key="1">
    <source>
        <dbReference type="EMBL" id="KAF7687682.1"/>
    </source>
</evidence>
<reference evidence="1" key="1">
    <citation type="submission" date="2020-08" db="EMBL/GenBank/DDBJ databases">
        <title>Chromosome-level assembly of Southern catfish (Silurus meridionalis) provides insights into visual adaptation to the nocturnal and benthic lifestyles.</title>
        <authorList>
            <person name="Zhang Y."/>
            <person name="Wang D."/>
            <person name="Peng Z."/>
        </authorList>
    </citation>
    <scope>NUCLEOTIDE SEQUENCE</scope>
    <source>
        <strain evidence="1">SWU-2019-XX</strain>
        <tissue evidence="1">Muscle</tissue>
    </source>
</reference>
<dbReference type="AlphaFoldDB" id="A0A8T0A9M7"/>
<keyword evidence="2" id="KW-1185">Reference proteome</keyword>
<dbReference type="EMBL" id="JABFDY010000027">
    <property type="protein sequence ID" value="KAF7687682.1"/>
    <property type="molecule type" value="Genomic_DNA"/>
</dbReference>
<dbReference type="InterPro" id="IPR024072">
    <property type="entry name" value="DHFR-like_dom_sf"/>
</dbReference>
<sequence>MESSGLRRLFVTRIQKQFDCDTFIPDINPDKFRLLPEFPGVASGLQEENGLQIPLFCSSFHRLKHLHGWVSSSPGPSSSSPLSQQEANAKLKISVIGSPFQTLSSPQLPSSPLISPHLAP</sequence>